<dbReference type="Pfam" id="PF11445">
    <property type="entry name" value="DUF2894"/>
    <property type="match status" value="1"/>
</dbReference>
<dbReference type="Proteomes" id="UP000253083">
    <property type="component" value="Unassembled WGS sequence"/>
</dbReference>
<keyword evidence="2" id="KW-1185">Reference proteome</keyword>
<sequence>MSASAVNKEGQQQAEQGGVGFDSLCIDGASLDNLNHDNLGAQLNTVLETRDIEHYDPVRFACLKSLLRRLSEPRHTSNSSLIEKINARLSEYTENFVKDREAAGLIVETISDAFPDQLPAAQALFASCKFTSLSQLSARLSRDSLTGEGLASLSELHLELTEQDQDEVDDEQLNSLEYLLEQQQQEARSLVGGLADSVVSTGSVLDTSTQPVQLSLRSMQVHRESTKRLNIDNIIAQAIDDGPENPGPHNPQMLAIESLIQMRELSPSYTRRFAAYIATLLWLENPGAKLGDKNRK</sequence>
<evidence type="ECO:0000313" key="1">
    <source>
        <dbReference type="EMBL" id="RBP50729.1"/>
    </source>
</evidence>
<dbReference type="InParanoid" id="A0A395JJN5"/>
<protein>
    <submittedName>
        <fullName evidence="1">DUF2894 family protein</fullName>
    </submittedName>
</protein>
<dbReference type="OrthoDB" id="6025757at2"/>
<gene>
    <name evidence="1" type="ORF">DFR28_102140</name>
</gene>
<dbReference type="RefSeq" id="WP_113953567.1">
    <property type="nucleotide sequence ID" value="NZ_QNRT01000002.1"/>
</dbReference>
<dbReference type="EMBL" id="QNRT01000002">
    <property type="protein sequence ID" value="RBP50729.1"/>
    <property type="molecule type" value="Genomic_DNA"/>
</dbReference>
<accession>A0A395JJN5</accession>
<proteinExistence type="predicted"/>
<reference evidence="1 2" key="1">
    <citation type="submission" date="2018-06" db="EMBL/GenBank/DDBJ databases">
        <title>Genomic Encyclopedia of Type Strains, Phase IV (KMG-IV): sequencing the most valuable type-strain genomes for metagenomic binning, comparative biology and taxonomic classification.</title>
        <authorList>
            <person name="Goeker M."/>
        </authorList>
    </citation>
    <scope>NUCLEOTIDE SEQUENCE [LARGE SCALE GENOMIC DNA]</scope>
    <source>
        <strain evidence="1 2">DSM 24032</strain>
    </source>
</reference>
<organism evidence="1 2">
    <name type="scientific">Arenicella xantha</name>
    <dbReference type="NCBI Taxonomy" id="644221"/>
    <lineage>
        <taxon>Bacteria</taxon>
        <taxon>Pseudomonadati</taxon>
        <taxon>Pseudomonadota</taxon>
        <taxon>Gammaproteobacteria</taxon>
        <taxon>Arenicellales</taxon>
        <taxon>Arenicellaceae</taxon>
        <taxon>Arenicella</taxon>
    </lineage>
</organism>
<comment type="caution">
    <text evidence="1">The sequence shown here is derived from an EMBL/GenBank/DDBJ whole genome shotgun (WGS) entry which is preliminary data.</text>
</comment>
<evidence type="ECO:0000313" key="2">
    <source>
        <dbReference type="Proteomes" id="UP000253083"/>
    </source>
</evidence>
<name>A0A395JJN5_9GAMM</name>
<dbReference type="InterPro" id="IPR021549">
    <property type="entry name" value="DUF2894"/>
</dbReference>
<dbReference type="AlphaFoldDB" id="A0A395JJN5"/>